<dbReference type="EMBL" id="JAJSON010000013">
    <property type="protein sequence ID" value="MCG9970940.1"/>
    <property type="molecule type" value="Genomic_DNA"/>
</dbReference>
<accession>A0A9X1UV96</accession>
<feature type="domain" description="Endonuclease GajA/Old nuclease/RecF-like AAA" evidence="1">
    <location>
        <begin position="198"/>
        <end position="315"/>
    </location>
</feature>
<name>A0A9X1UV96_9FLAO</name>
<dbReference type="AlphaFoldDB" id="A0A9X1UV96"/>
<keyword evidence="2" id="KW-0067">ATP-binding</keyword>
<evidence type="ECO:0000313" key="3">
    <source>
        <dbReference type="Proteomes" id="UP001139344"/>
    </source>
</evidence>
<dbReference type="Gene3D" id="3.40.50.300">
    <property type="entry name" value="P-loop containing nucleotide triphosphate hydrolases"/>
    <property type="match status" value="1"/>
</dbReference>
<evidence type="ECO:0000313" key="2">
    <source>
        <dbReference type="EMBL" id="MCG9970940.1"/>
    </source>
</evidence>
<dbReference type="PANTHER" id="PTHR43581">
    <property type="entry name" value="ATP/GTP PHOSPHATASE"/>
    <property type="match status" value="1"/>
</dbReference>
<reference evidence="2" key="1">
    <citation type="submission" date="2021-12" db="EMBL/GenBank/DDBJ databases">
        <title>Description of Gramella crocea sp. nov., a new bacterium isolated from activated sludge.</title>
        <authorList>
            <person name="Zhang X."/>
        </authorList>
    </citation>
    <scope>NUCLEOTIDE SEQUENCE</scope>
    <source>
        <strain evidence="2">YB25</strain>
    </source>
</reference>
<dbReference type="InterPro" id="IPR041685">
    <property type="entry name" value="AAA_GajA/Old/RecF-like"/>
</dbReference>
<dbReference type="SUPFAM" id="SSF52540">
    <property type="entry name" value="P-loop containing nucleoside triphosphate hydrolases"/>
    <property type="match status" value="1"/>
</dbReference>
<organism evidence="2 3">
    <name type="scientific">Christiangramia crocea</name>
    <dbReference type="NCBI Taxonomy" id="2904124"/>
    <lineage>
        <taxon>Bacteria</taxon>
        <taxon>Pseudomonadati</taxon>
        <taxon>Bacteroidota</taxon>
        <taxon>Flavobacteriia</taxon>
        <taxon>Flavobacteriales</taxon>
        <taxon>Flavobacteriaceae</taxon>
        <taxon>Christiangramia</taxon>
    </lineage>
</organism>
<keyword evidence="3" id="KW-1185">Reference proteome</keyword>
<gene>
    <name evidence="2" type="ORF">LU635_04755</name>
</gene>
<comment type="caution">
    <text evidence="2">The sequence shown here is derived from an EMBL/GenBank/DDBJ whole genome shotgun (WGS) entry which is preliminary data.</text>
</comment>
<dbReference type="PANTHER" id="PTHR43581:SF4">
    <property type="entry name" value="ATP_GTP PHOSPHATASE"/>
    <property type="match status" value="1"/>
</dbReference>
<dbReference type="InterPro" id="IPR051396">
    <property type="entry name" value="Bact_Antivir_Def_Nuclease"/>
</dbReference>
<dbReference type="Proteomes" id="UP001139344">
    <property type="component" value="Unassembled WGS sequence"/>
</dbReference>
<feature type="domain" description="Endonuclease GajA/Old nuclease/RecF-like AAA" evidence="1">
    <location>
        <begin position="3"/>
        <end position="187"/>
    </location>
</feature>
<sequence length="546" mass="63717">MSKLQGIKIRNFRSFNEEGVTLDNLKKINVIIGKNNCGKSNVLRFLQLINSNLREFKKFPNNIQNQYRRNELGAEIALKFNGEDLPVNKERLTYRRKEILQNDHFLWYNFNKGIIELPVFIAEAEQHELIPFQNQYSSAGKPQLQEAVKGLWSGFVERKIKRVFDDLIYIPHFRIIKEGHDFGDSNSSINGSNIISKMFEMQNPLIGDENLRKKFLKIQKFVSDLINKPDLEIEIPHTKEEIVLTIDGNRLPLESFGTGIHQLVILCSTLVIHENCIVCLEEPEIHLHPELQRKFIRFLDKTNNQYFITTHSNIFLDSSKNTSIYHIRNNGKFSEISHADRSKKSIQILDDLGYQSSDILQSNGVIWVEGPSDRVYLLKWLKILDDQLIEGLHFTIMFYGGRLLSHLSFQNEVIVKDLISLLKLNRNAFVIMDRDGFTSQAKINCTKKRIKSEIGEKKCWITKGREIENYLTESTLSKWIDKKIKIDPDKKLEDIISKKTKKNYGSAKSKFSKEIIQYIDENDLNILDLKRRLNQLLNEIYKWNGR</sequence>
<dbReference type="RefSeq" id="WP_240096744.1">
    <property type="nucleotide sequence ID" value="NZ_JAJSON010000013.1"/>
</dbReference>
<evidence type="ECO:0000259" key="1">
    <source>
        <dbReference type="Pfam" id="PF13175"/>
    </source>
</evidence>
<dbReference type="InterPro" id="IPR027417">
    <property type="entry name" value="P-loop_NTPase"/>
</dbReference>
<dbReference type="GO" id="GO:0016887">
    <property type="term" value="F:ATP hydrolysis activity"/>
    <property type="evidence" value="ECO:0007669"/>
    <property type="project" value="InterPro"/>
</dbReference>
<dbReference type="GO" id="GO:0005524">
    <property type="term" value="F:ATP binding"/>
    <property type="evidence" value="ECO:0007669"/>
    <property type="project" value="UniProtKB-KW"/>
</dbReference>
<dbReference type="Pfam" id="PF13175">
    <property type="entry name" value="AAA_15"/>
    <property type="match status" value="2"/>
</dbReference>
<keyword evidence="2" id="KW-0547">Nucleotide-binding</keyword>
<protein>
    <submittedName>
        <fullName evidence="2">ATP-binding protein</fullName>
    </submittedName>
</protein>
<proteinExistence type="predicted"/>